<dbReference type="PANTHER" id="PTHR30511:SF0">
    <property type="entry name" value="ALANINE RACEMASE, CATABOLIC-RELATED"/>
    <property type="match status" value="1"/>
</dbReference>
<sequence>MTVSDARMPGSAVCSAQVDLSAISDNAAVLAARVWPRLLAADLAADGYGHGAVESALAALRGGAATLAVSELDDARALRDAGITVDIVARRGLPSTGVPLAGQDHEVYSAGAALYGLVEDAELRPAMRVSALVVGTKTIEAGEGVSYGYTYRATTRTNLALVGIGYADGLDRIASNIGTLLLGGRARTIAGRVAMNALVLDLGGDTVRVGDEAVVFGDESQGEPTAAAWAAAIGRSAAEVASVFGRHLPRVTS</sequence>
<dbReference type="InterPro" id="IPR001608">
    <property type="entry name" value="Ala_racemase_N"/>
</dbReference>
<dbReference type="GO" id="GO:0008784">
    <property type="term" value="F:alanine racemase activity"/>
    <property type="evidence" value="ECO:0007669"/>
    <property type="project" value="TreeGrafter"/>
</dbReference>
<evidence type="ECO:0000313" key="5">
    <source>
        <dbReference type="EMBL" id="TXN32151.1"/>
    </source>
</evidence>
<dbReference type="GO" id="GO:0030632">
    <property type="term" value="P:D-alanine biosynthetic process"/>
    <property type="evidence" value="ECO:0007669"/>
    <property type="project" value="TreeGrafter"/>
</dbReference>
<keyword evidence="6" id="KW-1185">Reference proteome</keyword>
<evidence type="ECO:0000256" key="2">
    <source>
        <dbReference type="ARBA" id="ARBA00022898"/>
    </source>
</evidence>
<comment type="cofactor">
    <cofactor evidence="1">
        <name>pyridoxal 5'-phosphate</name>
        <dbReference type="ChEBI" id="CHEBI:597326"/>
    </cofactor>
</comment>
<feature type="domain" description="Alanine racemase C-terminal" evidence="4">
    <location>
        <begin position="126"/>
        <end position="253"/>
    </location>
</feature>
<dbReference type="EMBL" id="VRMG01000004">
    <property type="protein sequence ID" value="TXN32151.1"/>
    <property type="molecule type" value="Genomic_DNA"/>
</dbReference>
<dbReference type="AlphaFoldDB" id="A0A5C8UV08"/>
<dbReference type="InterPro" id="IPR000821">
    <property type="entry name" value="Ala_racemase"/>
</dbReference>
<evidence type="ECO:0000313" key="6">
    <source>
        <dbReference type="Proteomes" id="UP000321379"/>
    </source>
</evidence>
<dbReference type="InterPro" id="IPR029066">
    <property type="entry name" value="PLP-binding_barrel"/>
</dbReference>
<evidence type="ECO:0000256" key="3">
    <source>
        <dbReference type="ARBA" id="ARBA00023235"/>
    </source>
</evidence>
<protein>
    <recommendedName>
        <fullName evidence="4">Alanine racemase C-terminal domain-containing protein</fullName>
    </recommendedName>
</protein>
<dbReference type="PANTHER" id="PTHR30511">
    <property type="entry name" value="ALANINE RACEMASE"/>
    <property type="match status" value="1"/>
</dbReference>
<dbReference type="SUPFAM" id="SSF50621">
    <property type="entry name" value="Alanine racemase C-terminal domain-like"/>
    <property type="match status" value="1"/>
</dbReference>
<accession>A0A5C8UV08</accession>
<keyword evidence="3" id="KW-0413">Isomerase</keyword>
<organism evidence="5 6">
    <name type="scientific">Lacisediminihabitans profunda</name>
    <dbReference type="NCBI Taxonomy" id="2594790"/>
    <lineage>
        <taxon>Bacteria</taxon>
        <taxon>Bacillati</taxon>
        <taxon>Actinomycetota</taxon>
        <taxon>Actinomycetes</taxon>
        <taxon>Micrococcales</taxon>
        <taxon>Microbacteriaceae</taxon>
        <taxon>Lacisediminihabitans</taxon>
    </lineage>
</organism>
<keyword evidence="2" id="KW-0663">Pyridoxal phosphate</keyword>
<dbReference type="InterPro" id="IPR011079">
    <property type="entry name" value="Ala_racemase_C"/>
</dbReference>
<reference evidence="5 6" key="1">
    <citation type="submission" date="2019-08" db="EMBL/GenBank/DDBJ databases">
        <title>Bacterial whole genome sequence for Glaciihabitans sp. CHu50b-6-2.</title>
        <authorList>
            <person name="Jin L."/>
        </authorList>
    </citation>
    <scope>NUCLEOTIDE SEQUENCE [LARGE SCALE GENOMIC DNA]</scope>
    <source>
        <strain evidence="5 6">CHu50b-6-2</strain>
    </source>
</reference>
<evidence type="ECO:0000259" key="4">
    <source>
        <dbReference type="SMART" id="SM01005"/>
    </source>
</evidence>
<dbReference type="SMART" id="SM01005">
    <property type="entry name" value="Ala_racemase_C"/>
    <property type="match status" value="1"/>
</dbReference>
<dbReference type="Gene3D" id="2.40.37.10">
    <property type="entry name" value="Lyase, Ornithine Decarboxylase, Chain A, domain 1"/>
    <property type="match status" value="1"/>
</dbReference>
<comment type="caution">
    <text evidence="5">The sequence shown here is derived from an EMBL/GenBank/DDBJ whole genome shotgun (WGS) entry which is preliminary data.</text>
</comment>
<dbReference type="GO" id="GO:0005829">
    <property type="term" value="C:cytosol"/>
    <property type="evidence" value="ECO:0007669"/>
    <property type="project" value="TreeGrafter"/>
</dbReference>
<dbReference type="Pfam" id="PF00842">
    <property type="entry name" value="Ala_racemase_C"/>
    <property type="match status" value="1"/>
</dbReference>
<dbReference type="GO" id="GO:0009252">
    <property type="term" value="P:peptidoglycan biosynthetic process"/>
    <property type="evidence" value="ECO:0007669"/>
    <property type="project" value="TreeGrafter"/>
</dbReference>
<dbReference type="Pfam" id="PF01168">
    <property type="entry name" value="Ala_racemase_N"/>
    <property type="match status" value="1"/>
</dbReference>
<evidence type="ECO:0000256" key="1">
    <source>
        <dbReference type="ARBA" id="ARBA00001933"/>
    </source>
</evidence>
<dbReference type="Proteomes" id="UP000321379">
    <property type="component" value="Unassembled WGS sequence"/>
</dbReference>
<gene>
    <name evidence="5" type="ORF">FVP33_04375</name>
</gene>
<dbReference type="InterPro" id="IPR009006">
    <property type="entry name" value="Ala_racemase/Decarboxylase_C"/>
</dbReference>
<proteinExistence type="predicted"/>
<dbReference type="GO" id="GO:0030170">
    <property type="term" value="F:pyridoxal phosphate binding"/>
    <property type="evidence" value="ECO:0007669"/>
    <property type="project" value="TreeGrafter"/>
</dbReference>
<name>A0A5C8UV08_9MICO</name>
<dbReference type="SUPFAM" id="SSF51419">
    <property type="entry name" value="PLP-binding barrel"/>
    <property type="match status" value="1"/>
</dbReference>
<dbReference type="Gene3D" id="3.20.20.10">
    <property type="entry name" value="Alanine racemase"/>
    <property type="match status" value="1"/>
</dbReference>